<dbReference type="Proteomes" id="UP000287144">
    <property type="component" value="Unassembled WGS sequence"/>
</dbReference>
<evidence type="ECO:0000313" key="2">
    <source>
        <dbReference type="EMBL" id="RSM04613.1"/>
    </source>
</evidence>
<evidence type="ECO:0000313" key="3">
    <source>
        <dbReference type="Proteomes" id="UP000287144"/>
    </source>
</evidence>
<reference evidence="2 3" key="1">
    <citation type="submission" date="2017-06" db="EMBL/GenBank/DDBJ databases">
        <title>Comparative genomic analysis of Ambrosia Fusariam Clade fungi.</title>
        <authorList>
            <person name="Stajich J.E."/>
            <person name="Carrillo J."/>
            <person name="Kijimoto T."/>
            <person name="Eskalen A."/>
            <person name="O'Donnell K."/>
            <person name="Kasson M."/>
        </authorList>
    </citation>
    <scope>NUCLEOTIDE SEQUENCE [LARGE SCALE GENOMIC DNA]</scope>
    <source>
        <strain evidence="2 3">NRRL62579</strain>
    </source>
</reference>
<feature type="compositionally biased region" description="Basic and acidic residues" evidence="1">
    <location>
        <begin position="53"/>
        <end position="70"/>
    </location>
</feature>
<name>A0A428TRF3_9HYPO</name>
<comment type="caution">
    <text evidence="2">The sequence shown here is derived from an EMBL/GenBank/DDBJ whole genome shotgun (WGS) entry which is preliminary data.</text>
</comment>
<gene>
    <name evidence="2" type="ORF">CEP52_006715</name>
</gene>
<dbReference type="EMBL" id="NKCK01000058">
    <property type="protein sequence ID" value="RSM04613.1"/>
    <property type="molecule type" value="Genomic_DNA"/>
</dbReference>
<protein>
    <submittedName>
        <fullName evidence="2">Uncharacterized protein</fullName>
    </submittedName>
</protein>
<sequence length="70" mass="7644">MFISRKPRSIWTTLSPEKGTCISLTGNDILVLTAQSVLGRQGLGQRCPPPRSRLGDRGEKGLPLHAMDVE</sequence>
<keyword evidence="3" id="KW-1185">Reference proteome</keyword>
<proteinExistence type="predicted"/>
<dbReference type="AlphaFoldDB" id="A0A428TRF3"/>
<organism evidence="2 3">
    <name type="scientific">Fusarium oligoseptatum</name>
    <dbReference type="NCBI Taxonomy" id="2604345"/>
    <lineage>
        <taxon>Eukaryota</taxon>
        <taxon>Fungi</taxon>
        <taxon>Dikarya</taxon>
        <taxon>Ascomycota</taxon>
        <taxon>Pezizomycotina</taxon>
        <taxon>Sordariomycetes</taxon>
        <taxon>Hypocreomycetidae</taxon>
        <taxon>Hypocreales</taxon>
        <taxon>Nectriaceae</taxon>
        <taxon>Fusarium</taxon>
        <taxon>Fusarium solani species complex</taxon>
    </lineage>
</organism>
<feature type="region of interest" description="Disordered" evidence="1">
    <location>
        <begin position="42"/>
        <end position="70"/>
    </location>
</feature>
<accession>A0A428TRF3</accession>
<evidence type="ECO:0000256" key="1">
    <source>
        <dbReference type="SAM" id="MobiDB-lite"/>
    </source>
</evidence>